<feature type="transmembrane region" description="Helical" evidence="7">
    <location>
        <begin position="299"/>
        <end position="320"/>
    </location>
</feature>
<evidence type="ECO:0000313" key="10">
    <source>
        <dbReference type="EMBL" id="MEA5456293.1"/>
    </source>
</evidence>
<keyword evidence="11" id="KW-1185">Reference proteome</keyword>
<evidence type="ECO:0000256" key="6">
    <source>
        <dbReference type="ARBA" id="ARBA00023136"/>
    </source>
</evidence>
<sequence>MTTGIRMGSGAPARPAPAGEASPAPASPSSAPARRVGRAGQARGLVMALPPILLIALFIGVPIVLAFGFSLGFTGGLNHTIALIGQNVHEAAGLPTLGAYGDMFTDRRFLGDLVVTVVVTLVSTAVVVLLAVGIGLYLKFAGGVLAKVLSALAVVPLFIPVVIASWAILGFYSADGFLRSIAAQFGADFPVWSFTMVTVIIGSVWTSLPFATLLVTSGLQAVPQAMIDAARDAGASFARVVASVVIPMAGVPIVIATTFTAIGILGSFTVPYFTGPNSPNMLGVDMSNYFSAFNQPQQAIVMAFVVFAIASGIAAVYVWANFRSAKENMGKQAVR</sequence>
<keyword evidence="2 7" id="KW-0813">Transport</keyword>
<evidence type="ECO:0000256" key="7">
    <source>
        <dbReference type="RuleBase" id="RU363032"/>
    </source>
</evidence>
<feature type="region of interest" description="Disordered" evidence="8">
    <location>
        <begin position="1"/>
        <end position="34"/>
    </location>
</feature>
<dbReference type="PANTHER" id="PTHR43005">
    <property type="entry name" value="BLR7065 PROTEIN"/>
    <property type="match status" value="1"/>
</dbReference>
<evidence type="ECO:0000256" key="8">
    <source>
        <dbReference type="SAM" id="MobiDB-lite"/>
    </source>
</evidence>
<accession>A0ABU5T9N2</accession>
<evidence type="ECO:0000256" key="3">
    <source>
        <dbReference type="ARBA" id="ARBA00022475"/>
    </source>
</evidence>
<evidence type="ECO:0000256" key="1">
    <source>
        <dbReference type="ARBA" id="ARBA00004651"/>
    </source>
</evidence>
<feature type="domain" description="ABC transmembrane type-1" evidence="9">
    <location>
        <begin position="113"/>
        <end position="317"/>
    </location>
</feature>
<feature type="transmembrane region" description="Helical" evidence="7">
    <location>
        <begin position="44"/>
        <end position="69"/>
    </location>
</feature>
<dbReference type="InterPro" id="IPR035906">
    <property type="entry name" value="MetI-like_sf"/>
</dbReference>
<evidence type="ECO:0000256" key="4">
    <source>
        <dbReference type="ARBA" id="ARBA00022692"/>
    </source>
</evidence>
<evidence type="ECO:0000259" key="9">
    <source>
        <dbReference type="PROSITE" id="PS50928"/>
    </source>
</evidence>
<reference evidence="10 11" key="1">
    <citation type="submission" date="2023-12" db="EMBL/GenBank/DDBJ databases">
        <title>Sinomonas terricola sp. nov, isolated from litchi orchard soil in Guangdong, PR China.</title>
        <authorList>
            <person name="Jiaxin W."/>
            <person name="Yang Z."/>
            <person name="Honghui Z."/>
        </authorList>
    </citation>
    <scope>NUCLEOTIDE SEQUENCE [LARGE SCALE GENOMIC DNA]</scope>
    <source>
        <strain evidence="10 11">JGH33</strain>
    </source>
</reference>
<feature type="transmembrane region" description="Helical" evidence="7">
    <location>
        <begin position="149"/>
        <end position="172"/>
    </location>
</feature>
<dbReference type="RefSeq" id="WP_323280178.1">
    <property type="nucleotide sequence ID" value="NZ_JAYGGQ010000013.1"/>
</dbReference>
<evidence type="ECO:0000256" key="2">
    <source>
        <dbReference type="ARBA" id="ARBA00022448"/>
    </source>
</evidence>
<dbReference type="EMBL" id="JAYGGQ010000013">
    <property type="protein sequence ID" value="MEA5456293.1"/>
    <property type="molecule type" value="Genomic_DNA"/>
</dbReference>
<comment type="subcellular location">
    <subcellularLocation>
        <location evidence="1 7">Cell membrane</location>
        <topology evidence="1 7">Multi-pass membrane protein</topology>
    </subcellularLocation>
</comment>
<dbReference type="InterPro" id="IPR000515">
    <property type="entry name" value="MetI-like"/>
</dbReference>
<keyword evidence="6 7" id="KW-0472">Membrane</keyword>
<evidence type="ECO:0000313" key="11">
    <source>
        <dbReference type="Proteomes" id="UP001304769"/>
    </source>
</evidence>
<evidence type="ECO:0000256" key="5">
    <source>
        <dbReference type="ARBA" id="ARBA00022989"/>
    </source>
</evidence>
<proteinExistence type="inferred from homology"/>
<keyword evidence="4 7" id="KW-0812">Transmembrane</keyword>
<dbReference type="Gene3D" id="1.10.3720.10">
    <property type="entry name" value="MetI-like"/>
    <property type="match status" value="1"/>
</dbReference>
<comment type="caution">
    <text evidence="10">The sequence shown here is derived from an EMBL/GenBank/DDBJ whole genome shotgun (WGS) entry which is preliminary data.</text>
</comment>
<keyword evidence="5 7" id="KW-1133">Transmembrane helix</keyword>
<dbReference type="Pfam" id="PF00528">
    <property type="entry name" value="BPD_transp_1"/>
    <property type="match status" value="1"/>
</dbReference>
<keyword evidence="3" id="KW-1003">Cell membrane</keyword>
<gene>
    <name evidence="10" type="ORF">SPF06_16270</name>
</gene>
<dbReference type="PANTHER" id="PTHR43005:SF1">
    <property type="entry name" value="SPERMIDINE_PUTRESCINE TRANSPORT SYSTEM PERMEASE PROTEIN"/>
    <property type="match status" value="1"/>
</dbReference>
<dbReference type="Proteomes" id="UP001304769">
    <property type="component" value="Unassembled WGS sequence"/>
</dbReference>
<protein>
    <submittedName>
        <fullName evidence="10">Sugar ABC transporter permease</fullName>
    </submittedName>
</protein>
<feature type="transmembrane region" description="Helical" evidence="7">
    <location>
        <begin position="113"/>
        <end position="137"/>
    </location>
</feature>
<dbReference type="PROSITE" id="PS50928">
    <property type="entry name" value="ABC_TM1"/>
    <property type="match status" value="1"/>
</dbReference>
<dbReference type="CDD" id="cd06261">
    <property type="entry name" value="TM_PBP2"/>
    <property type="match status" value="1"/>
</dbReference>
<organism evidence="10 11">
    <name type="scientific">Sinomonas terricola</name>
    <dbReference type="NCBI Taxonomy" id="3110330"/>
    <lineage>
        <taxon>Bacteria</taxon>
        <taxon>Bacillati</taxon>
        <taxon>Actinomycetota</taxon>
        <taxon>Actinomycetes</taxon>
        <taxon>Micrococcales</taxon>
        <taxon>Micrococcaceae</taxon>
        <taxon>Sinomonas</taxon>
    </lineage>
</organism>
<feature type="transmembrane region" description="Helical" evidence="7">
    <location>
        <begin position="192"/>
        <end position="219"/>
    </location>
</feature>
<comment type="similarity">
    <text evidence="7">Belongs to the binding-protein-dependent transport system permease family.</text>
</comment>
<feature type="transmembrane region" description="Helical" evidence="7">
    <location>
        <begin position="240"/>
        <end position="273"/>
    </location>
</feature>
<name>A0ABU5T9N2_9MICC</name>
<dbReference type="SUPFAM" id="SSF161098">
    <property type="entry name" value="MetI-like"/>
    <property type="match status" value="1"/>
</dbReference>